<dbReference type="InterPro" id="IPR004441">
    <property type="entry name" value="rRNA_MeTrfase_TrmH"/>
</dbReference>
<dbReference type="SUPFAM" id="SSF75217">
    <property type="entry name" value="alpha/beta knot"/>
    <property type="match status" value="1"/>
</dbReference>
<feature type="domain" description="tRNA/rRNA methyltransferase SpoU type" evidence="3">
    <location>
        <begin position="2"/>
        <end position="142"/>
    </location>
</feature>
<dbReference type="AlphaFoldDB" id="A0A0G0UBA6"/>
<gene>
    <name evidence="4" type="ORF">UU35_C0016G0006</name>
</gene>
<accession>A0A0G0UBA6</accession>
<dbReference type="GO" id="GO:0008173">
    <property type="term" value="F:RNA methyltransferase activity"/>
    <property type="evidence" value="ECO:0007669"/>
    <property type="project" value="InterPro"/>
</dbReference>
<organism evidence="4 5">
    <name type="scientific">Candidatus Uhrbacteria bacterium GW2011_GWC2_41_11</name>
    <dbReference type="NCBI Taxonomy" id="1618985"/>
    <lineage>
        <taxon>Bacteria</taxon>
        <taxon>Candidatus Uhriibacteriota</taxon>
    </lineage>
</organism>
<evidence type="ECO:0000256" key="1">
    <source>
        <dbReference type="ARBA" id="ARBA00022603"/>
    </source>
</evidence>
<sequence>MILIAHNIRSLHNVGSLFRSADAFGVEKMYLTGYTGTPPRNEIHKTALGSEDHIPWEYREDVISVLHELRTSGYLLAGLETGKQTIPIQTFHSDRSIALFLGSEVTGIDPTFFSELDLFLSIPMTGRKQSLNVSVAAGIALFVLSTKT</sequence>
<keyword evidence="2 4" id="KW-0808">Transferase</keyword>
<dbReference type="Pfam" id="PF00588">
    <property type="entry name" value="SpoU_methylase"/>
    <property type="match status" value="1"/>
</dbReference>
<evidence type="ECO:0000313" key="5">
    <source>
        <dbReference type="Proteomes" id="UP000034616"/>
    </source>
</evidence>
<dbReference type="EMBL" id="LCAH01000016">
    <property type="protein sequence ID" value="KKR86259.1"/>
    <property type="molecule type" value="Genomic_DNA"/>
</dbReference>
<dbReference type="Gene3D" id="3.40.1280.10">
    <property type="match status" value="1"/>
</dbReference>
<dbReference type="InterPro" id="IPR029028">
    <property type="entry name" value="Alpha/beta_knot_MTases"/>
</dbReference>
<evidence type="ECO:0000313" key="4">
    <source>
        <dbReference type="EMBL" id="KKR86259.1"/>
    </source>
</evidence>
<protein>
    <submittedName>
        <fullName evidence="4">tRNA/rRNA methyltransferase (Spou)</fullName>
    </submittedName>
</protein>
<dbReference type="GO" id="GO:0006396">
    <property type="term" value="P:RNA processing"/>
    <property type="evidence" value="ECO:0007669"/>
    <property type="project" value="InterPro"/>
</dbReference>
<dbReference type="Proteomes" id="UP000034616">
    <property type="component" value="Unassembled WGS sequence"/>
</dbReference>
<dbReference type="InterPro" id="IPR001537">
    <property type="entry name" value="SpoU_MeTrfase"/>
</dbReference>
<comment type="caution">
    <text evidence="4">The sequence shown here is derived from an EMBL/GenBank/DDBJ whole genome shotgun (WGS) entry which is preliminary data.</text>
</comment>
<reference evidence="4 5" key="1">
    <citation type="journal article" date="2015" name="Nature">
        <title>rRNA introns, odd ribosomes, and small enigmatic genomes across a large radiation of phyla.</title>
        <authorList>
            <person name="Brown C.T."/>
            <person name="Hug L.A."/>
            <person name="Thomas B.C."/>
            <person name="Sharon I."/>
            <person name="Castelle C.J."/>
            <person name="Singh A."/>
            <person name="Wilkins M.J."/>
            <person name="Williams K.H."/>
            <person name="Banfield J.F."/>
        </authorList>
    </citation>
    <scope>NUCLEOTIDE SEQUENCE [LARGE SCALE GENOMIC DNA]</scope>
</reference>
<proteinExistence type="predicted"/>
<dbReference type="GO" id="GO:0032259">
    <property type="term" value="P:methylation"/>
    <property type="evidence" value="ECO:0007669"/>
    <property type="project" value="UniProtKB-KW"/>
</dbReference>
<keyword evidence="1 4" id="KW-0489">Methyltransferase</keyword>
<dbReference type="PANTHER" id="PTHR46429:SF1">
    <property type="entry name" value="23S RRNA (GUANOSINE-2'-O-)-METHYLTRANSFERASE RLMB"/>
    <property type="match status" value="1"/>
</dbReference>
<dbReference type="InterPro" id="IPR029026">
    <property type="entry name" value="tRNA_m1G_MTases_N"/>
</dbReference>
<evidence type="ECO:0000259" key="3">
    <source>
        <dbReference type="Pfam" id="PF00588"/>
    </source>
</evidence>
<dbReference type="GO" id="GO:0005829">
    <property type="term" value="C:cytosol"/>
    <property type="evidence" value="ECO:0007669"/>
    <property type="project" value="TreeGrafter"/>
</dbReference>
<dbReference type="PANTHER" id="PTHR46429">
    <property type="entry name" value="23S RRNA (GUANOSINE-2'-O-)-METHYLTRANSFERASE RLMB"/>
    <property type="match status" value="1"/>
</dbReference>
<dbReference type="GO" id="GO:0003723">
    <property type="term" value="F:RNA binding"/>
    <property type="evidence" value="ECO:0007669"/>
    <property type="project" value="InterPro"/>
</dbReference>
<evidence type="ECO:0000256" key="2">
    <source>
        <dbReference type="ARBA" id="ARBA00022679"/>
    </source>
</evidence>
<name>A0A0G0UBA6_9BACT</name>